<evidence type="ECO:0000256" key="1">
    <source>
        <dbReference type="SAM" id="MobiDB-lite"/>
    </source>
</evidence>
<dbReference type="AlphaFoldDB" id="A0A5J6HWA0"/>
<evidence type="ECO:0000313" key="3">
    <source>
        <dbReference type="Proteomes" id="UP000326598"/>
    </source>
</evidence>
<name>A0A5J6HWA0_STRC4</name>
<dbReference type="EMBL" id="CP023694">
    <property type="protein sequence ID" value="QEV23094.1"/>
    <property type="molecule type" value="Genomic_DNA"/>
</dbReference>
<proteinExistence type="predicted"/>
<dbReference type="KEGG" id="scoe:CP976_02160"/>
<dbReference type="Proteomes" id="UP000326598">
    <property type="component" value="Chromosome"/>
</dbReference>
<protein>
    <submittedName>
        <fullName evidence="2">Uncharacterized protein</fullName>
    </submittedName>
</protein>
<reference evidence="2 3" key="1">
    <citation type="submission" date="2017-09" db="EMBL/GenBank/DDBJ databases">
        <authorList>
            <person name="Lee N."/>
            <person name="Cho B.-K."/>
        </authorList>
    </citation>
    <scope>NUCLEOTIDE SEQUENCE [LARGE SCALE GENOMIC DNA]</scope>
    <source>
        <strain evidence="2 3">ATCC 13740</strain>
    </source>
</reference>
<gene>
    <name evidence="2" type="ORF">CP976_02160</name>
</gene>
<feature type="region of interest" description="Disordered" evidence="1">
    <location>
        <begin position="1"/>
        <end position="86"/>
    </location>
</feature>
<feature type="compositionally biased region" description="Polar residues" evidence="1">
    <location>
        <begin position="77"/>
        <end position="86"/>
    </location>
</feature>
<feature type="compositionally biased region" description="Polar residues" evidence="1">
    <location>
        <begin position="35"/>
        <end position="45"/>
    </location>
</feature>
<sequence length="86" mass="8961">MTGDAQVAAPQSILAAHGRPATDVLADADAGREPTTGTSPQTTEGPYSRRGVGRVETSRRRLRVGGQSGILTHGHTSDQLPSERSP</sequence>
<organism evidence="2 3">
    <name type="scientific">Streptomyces coeruleorubidus</name>
    <dbReference type="NCBI Taxonomy" id="116188"/>
    <lineage>
        <taxon>Bacteria</taxon>
        <taxon>Bacillati</taxon>
        <taxon>Actinomycetota</taxon>
        <taxon>Actinomycetes</taxon>
        <taxon>Kitasatosporales</taxon>
        <taxon>Streptomycetaceae</taxon>
        <taxon>Streptomyces</taxon>
    </lineage>
</organism>
<evidence type="ECO:0000313" key="2">
    <source>
        <dbReference type="EMBL" id="QEV23094.1"/>
    </source>
</evidence>
<accession>A0A5J6HWA0</accession>